<dbReference type="InterPro" id="IPR040591">
    <property type="entry name" value="RqcP2_RBD"/>
</dbReference>
<dbReference type="SMART" id="SM00363">
    <property type="entry name" value="S4"/>
    <property type="match status" value="1"/>
</dbReference>
<dbReference type="Gene3D" id="3.30.1370.160">
    <property type="match status" value="1"/>
</dbReference>
<comment type="caution">
    <text evidence="3">The sequence shown here is derived from an EMBL/GenBank/DDBJ whole genome shotgun (WGS) entry which is preliminary data.</text>
</comment>
<dbReference type="Gene3D" id="3.30.70.330">
    <property type="match status" value="1"/>
</dbReference>
<evidence type="ECO:0000259" key="2">
    <source>
        <dbReference type="SMART" id="SM00363"/>
    </source>
</evidence>
<dbReference type="PANTHER" id="PTHR13633:SF3">
    <property type="entry name" value="MITOCHONDRIAL TRANSCRIPTION RESCUE FACTOR 1"/>
    <property type="match status" value="1"/>
</dbReference>
<dbReference type="PROSITE" id="PS50889">
    <property type="entry name" value="S4"/>
    <property type="match status" value="1"/>
</dbReference>
<evidence type="ECO:0000313" key="4">
    <source>
        <dbReference type="Proteomes" id="UP001500782"/>
    </source>
</evidence>
<name>A0ABP3FZN9_9BACI</name>
<dbReference type="InterPro" id="IPR002942">
    <property type="entry name" value="S4_RNA-bd"/>
</dbReference>
<keyword evidence="4" id="KW-1185">Reference proteome</keyword>
<dbReference type="Pfam" id="PF17774">
    <property type="entry name" value="YlmH_RBD"/>
    <property type="match status" value="1"/>
</dbReference>
<dbReference type="Pfam" id="PF21278">
    <property type="entry name" value="YlmH_1st"/>
    <property type="match status" value="1"/>
</dbReference>
<dbReference type="CDD" id="cd00165">
    <property type="entry name" value="S4"/>
    <property type="match status" value="1"/>
</dbReference>
<dbReference type="RefSeq" id="WP_343799080.1">
    <property type="nucleotide sequence ID" value="NZ_BAAADJ010000022.1"/>
</dbReference>
<dbReference type="PANTHER" id="PTHR13633">
    <property type="entry name" value="MITOCHONDRIAL TRANSCRIPTION RESCUE FACTOR 1"/>
    <property type="match status" value="1"/>
</dbReference>
<accession>A0ABP3FZN9</accession>
<proteinExistence type="predicted"/>
<protein>
    <submittedName>
        <fullName evidence="3">RNA-binding protein</fullName>
    </submittedName>
</protein>
<sequence>MSIYEHFRHDEKEWIDQVLEWRSYVEDTYAPKKTDFLDPRQQTILRSVIGKNGDVEVTFFGGQSHTERKRAILSPDYMTPSSEDYDITLWNIDYPQKFVNLEHREILGSLMGLGLKREKFGDILMDTSKGIIQFYACKEVSDYLSLNFQQVGRNKIKLEELPLEKAIVKAEDGSEKQITSSSLRLDAVISQVVPFSRQKVQQWIQQGNVKVNWKLVEQTSFECKEGDTLSIRGFGRITIKIIEGQTKKGKTRLTVILQKS</sequence>
<organism evidence="3 4">
    <name type="scientific">Bacillus carboniphilus</name>
    <dbReference type="NCBI Taxonomy" id="86663"/>
    <lineage>
        <taxon>Bacteria</taxon>
        <taxon>Bacillati</taxon>
        <taxon>Bacillota</taxon>
        <taxon>Bacilli</taxon>
        <taxon>Bacillales</taxon>
        <taxon>Bacillaceae</taxon>
        <taxon>Bacillus</taxon>
    </lineage>
</organism>
<dbReference type="SUPFAM" id="SSF55174">
    <property type="entry name" value="Alpha-L RNA-binding motif"/>
    <property type="match status" value="1"/>
</dbReference>
<dbReference type="Proteomes" id="UP001500782">
    <property type="component" value="Unassembled WGS sequence"/>
</dbReference>
<evidence type="ECO:0000256" key="1">
    <source>
        <dbReference type="PROSITE-ProRule" id="PRU00182"/>
    </source>
</evidence>
<dbReference type="EMBL" id="BAAADJ010000022">
    <property type="protein sequence ID" value="GAA0331254.1"/>
    <property type="molecule type" value="Genomic_DNA"/>
</dbReference>
<dbReference type="Gene3D" id="3.10.290.10">
    <property type="entry name" value="RNA-binding S4 domain"/>
    <property type="match status" value="1"/>
</dbReference>
<dbReference type="InterPro" id="IPR048443">
    <property type="entry name" value="RqcP2_N"/>
</dbReference>
<dbReference type="InterPro" id="IPR036986">
    <property type="entry name" value="S4_RNA-bd_sf"/>
</dbReference>
<dbReference type="InterPro" id="IPR012677">
    <property type="entry name" value="Nucleotide-bd_a/b_plait_sf"/>
</dbReference>
<evidence type="ECO:0000313" key="3">
    <source>
        <dbReference type="EMBL" id="GAA0331254.1"/>
    </source>
</evidence>
<reference evidence="4" key="1">
    <citation type="journal article" date="2019" name="Int. J. Syst. Evol. Microbiol.">
        <title>The Global Catalogue of Microorganisms (GCM) 10K type strain sequencing project: providing services to taxonomists for standard genome sequencing and annotation.</title>
        <authorList>
            <consortium name="The Broad Institute Genomics Platform"/>
            <consortium name="The Broad Institute Genome Sequencing Center for Infectious Disease"/>
            <person name="Wu L."/>
            <person name="Ma J."/>
        </authorList>
    </citation>
    <scope>NUCLEOTIDE SEQUENCE [LARGE SCALE GENOMIC DNA]</scope>
    <source>
        <strain evidence="4">JCM 9731</strain>
    </source>
</reference>
<feature type="domain" description="RNA-binding S4" evidence="2">
    <location>
        <begin position="183"/>
        <end position="247"/>
    </location>
</feature>
<keyword evidence="1" id="KW-0694">RNA-binding</keyword>
<gene>
    <name evidence="3" type="ORF">GCM10008967_22270</name>
</gene>
<dbReference type="Pfam" id="PF01479">
    <property type="entry name" value="S4"/>
    <property type="match status" value="1"/>
</dbReference>